<sequence length="362" mass="41110">MRDMDKSAAQVAQHVLNEHLRPIRRFLDDPNVQEVMINRYDNIWLERDGNTLYLDDIKLTETSLEAAITLLANLNHKPDALMMDCWLPGLRIATARRPVSIYGPMLCIRKHSVHRLHLQHYVQNGAFDAWPQASHNSLQPAPPTTSLNPALRRAMQSGGQALQHFFEWVMHMRQNLLVCGATSSGKTTLLNALIEVIPTDDRLITIEDTRELQVCVPNYVAFETHPAQGANIRELVRLALRCRPTRIIIGEIRGAEAFDLLNALNTGHPGSVVSFHADSCQLALTRLETLVRMAPEAQTWPLADLRQQIAATFRYVVQTQRAGVLRGPWEIREILGIKDNYYQTRLLFSKIQQETSTYDTVQ</sequence>
<accession>A0A2Z6EVN3</accession>
<dbReference type="KEGG" id="mcys:MCB1EB_1346"/>
<dbReference type="EMBL" id="AP018150">
    <property type="protein sequence ID" value="BBE09507.1"/>
    <property type="molecule type" value="Genomic_DNA"/>
</dbReference>
<evidence type="ECO:0000313" key="4">
    <source>
        <dbReference type="Proteomes" id="UP000282597"/>
    </source>
</evidence>
<feature type="domain" description="Bacterial type II secretion system protein E" evidence="2">
    <location>
        <begin position="160"/>
        <end position="312"/>
    </location>
</feature>
<dbReference type="InterPro" id="IPR027417">
    <property type="entry name" value="P-loop_NTPase"/>
</dbReference>
<dbReference type="Pfam" id="PF00437">
    <property type="entry name" value="T2SSE"/>
    <property type="match status" value="1"/>
</dbReference>
<dbReference type="InterPro" id="IPR001482">
    <property type="entry name" value="T2SS/T4SS_dom"/>
</dbReference>
<reference evidence="3 4" key="1">
    <citation type="journal article" date="2018" name="Microbes Environ.">
        <title>Comparative Genomic Insights into Endofungal Lifestyles of Two Bacterial Endosymbionts, Mycoavidus cysteinexigens and Burkholderia rhizoxinica.</title>
        <authorList>
            <person name="Sharmin D."/>
            <person name="Guo Y."/>
            <person name="Nishizawa T."/>
            <person name="Ohshima S."/>
            <person name="Sato Y."/>
            <person name="Takashima Y."/>
            <person name="Narisawa K."/>
            <person name="Ohta H."/>
        </authorList>
    </citation>
    <scope>NUCLEOTIDE SEQUENCE [LARGE SCALE GENOMIC DNA]</scope>
    <source>
        <strain evidence="3 4">B1-EB</strain>
    </source>
</reference>
<dbReference type="Gene3D" id="3.30.450.370">
    <property type="match status" value="1"/>
</dbReference>
<protein>
    <submittedName>
        <fullName evidence="3">Type II secretion system protein E</fullName>
    </submittedName>
</protein>
<keyword evidence="4" id="KW-1185">Reference proteome</keyword>
<name>A0A2Z6EVN3_9BURK</name>
<proteinExistence type="inferred from homology"/>
<dbReference type="AlphaFoldDB" id="A0A2Z6EVN3"/>
<dbReference type="PANTHER" id="PTHR30486">
    <property type="entry name" value="TWITCHING MOTILITY PROTEIN PILT"/>
    <property type="match status" value="1"/>
</dbReference>
<dbReference type="PANTHER" id="PTHR30486:SF6">
    <property type="entry name" value="TYPE IV PILUS RETRACTATION ATPASE PILT"/>
    <property type="match status" value="1"/>
</dbReference>
<dbReference type="CDD" id="cd01130">
    <property type="entry name" value="VirB11-like_ATPase"/>
    <property type="match status" value="1"/>
</dbReference>
<dbReference type="Proteomes" id="UP000282597">
    <property type="component" value="Chromosome"/>
</dbReference>
<dbReference type="Gene3D" id="3.40.50.300">
    <property type="entry name" value="P-loop containing nucleotide triphosphate hydrolases"/>
    <property type="match status" value="1"/>
</dbReference>
<dbReference type="InterPro" id="IPR050921">
    <property type="entry name" value="T4SS_GSP_E_ATPase"/>
</dbReference>
<dbReference type="SUPFAM" id="SSF52540">
    <property type="entry name" value="P-loop containing nucleoside triphosphate hydrolases"/>
    <property type="match status" value="1"/>
</dbReference>
<comment type="similarity">
    <text evidence="1">Belongs to the GSP E family.</text>
</comment>
<gene>
    <name evidence="3" type="ORF">MCB1EB_1346</name>
</gene>
<dbReference type="GO" id="GO:0016887">
    <property type="term" value="F:ATP hydrolysis activity"/>
    <property type="evidence" value="ECO:0007669"/>
    <property type="project" value="InterPro"/>
</dbReference>
<evidence type="ECO:0000259" key="2">
    <source>
        <dbReference type="Pfam" id="PF00437"/>
    </source>
</evidence>
<organism evidence="3 4">
    <name type="scientific">Mycoavidus cysteinexigens</name>
    <dbReference type="NCBI Taxonomy" id="1553431"/>
    <lineage>
        <taxon>Bacteria</taxon>
        <taxon>Pseudomonadati</taxon>
        <taxon>Pseudomonadota</taxon>
        <taxon>Betaproteobacteria</taxon>
        <taxon>Burkholderiales</taxon>
        <taxon>Burkholderiaceae</taxon>
        <taxon>Mycoavidus</taxon>
    </lineage>
</organism>
<evidence type="ECO:0000313" key="3">
    <source>
        <dbReference type="EMBL" id="BBE09507.1"/>
    </source>
</evidence>
<evidence type="ECO:0000256" key="1">
    <source>
        <dbReference type="ARBA" id="ARBA00006611"/>
    </source>
</evidence>